<dbReference type="InterPro" id="IPR045864">
    <property type="entry name" value="aa-tRNA-synth_II/BPL/LPL"/>
</dbReference>
<comment type="function">
    <text evidence="7 8">Required for the first step of histidine biosynthesis. May allow the feedback regulation of ATP phosphoribosyltransferase activity by histidine.</text>
</comment>
<proteinExistence type="inferred from homology"/>
<comment type="pathway">
    <text evidence="2 8">Amino-acid biosynthesis; L-histidine biosynthesis; L-histidine from 5-phospho-alpha-D-ribose 1-diphosphate: step 1/9.</text>
</comment>
<comment type="similarity">
    <text evidence="3 8">Belongs to the class-II aminoacyl-tRNA synthetase family. HisZ subfamily.</text>
</comment>
<evidence type="ECO:0000256" key="8">
    <source>
        <dbReference type="HAMAP-Rule" id="MF_00125"/>
    </source>
</evidence>
<accession>A0ABS4JUP4</accession>
<comment type="subcellular location">
    <subcellularLocation>
        <location evidence="1 8">Cytoplasm</location>
    </subcellularLocation>
</comment>
<keyword evidence="8" id="KW-0028">Amino-acid biosynthesis</keyword>
<keyword evidence="8" id="KW-0368">Histidine biosynthesis</keyword>
<dbReference type="InterPro" id="IPR004517">
    <property type="entry name" value="HisZ"/>
</dbReference>
<dbReference type="Proteomes" id="UP001519289">
    <property type="component" value="Unassembled WGS sequence"/>
</dbReference>
<evidence type="ECO:0000313" key="11">
    <source>
        <dbReference type="Proteomes" id="UP001519289"/>
    </source>
</evidence>
<keyword evidence="10" id="KW-0328">Glycosyltransferase</keyword>
<evidence type="ECO:0000256" key="7">
    <source>
        <dbReference type="ARBA" id="ARBA00025246"/>
    </source>
</evidence>
<evidence type="ECO:0000256" key="5">
    <source>
        <dbReference type="ARBA" id="ARBA00020397"/>
    </source>
</evidence>
<evidence type="ECO:0000256" key="4">
    <source>
        <dbReference type="ARBA" id="ARBA00011496"/>
    </source>
</evidence>
<organism evidence="10 11">
    <name type="scientific">Symbiobacterium terraclitae</name>
    <dbReference type="NCBI Taxonomy" id="557451"/>
    <lineage>
        <taxon>Bacteria</taxon>
        <taxon>Bacillati</taxon>
        <taxon>Bacillota</taxon>
        <taxon>Clostridia</taxon>
        <taxon>Eubacteriales</taxon>
        <taxon>Symbiobacteriaceae</taxon>
        <taxon>Symbiobacterium</taxon>
    </lineage>
</organism>
<evidence type="ECO:0000256" key="3">
    <source>
        <dbReference type="ARBA" id="ARBA00005539"/>
    </source>
</evidence>
<dbReference type="PANTHER" id="PTHR43707:SF1">
    <property type="entry name" value="HISTIDINE--TRNA LIGASE, MITOCHONDRIAL-RELATED"/>
    <property type="match status" value="1"/>
</dbReference>
<dbReference type="HAMAP" id="MF_00125">
    <property type="entry name" value="HisZ"/>
    <property type="match status" value="1"/>
</dbReference>
<dbReference type="EMBL" id="JAGGLG010000024">
    <property type="protein sequence ID" value="MBP2019240.1"/>
    <property type="molecule type" value="Genomic_DNA"/>
</dbReference>
<sequence>MSMPVTRTQVPEGVRDRLPGEAARMRRLSDQLDGVFRTWGYREVATPVIEYLEAVAAGAGNWGRPEDLYQLFDRKGRTLALRPDMTTPIARLAATRLNGESLPLRLAYFAPVFRHRDLRAGAASEIWQAGVELVGAPGEAADAEVIALACAAVKAAGLEGFRIGLGHVGIVEGLFRAVGVAPGTAAELKEAMVCRDLVAFENGVARAGLVGDRAELLLGLVHFHGTLAQAQERFQGAGAEVAGALAHLARVLELLEALGVADRVSLDLGLVRSLGYYTGVVFEGYLPGIGAPVMGGGRYDNLLSEFGTPLAATGCALEVDRLLMAQEQQGCTAALPGLDAVIACPPGREADAIAWAARLRAQGLAVEVDLLGRTGEELATYARARGAARVLSPEVPSIH</sequence>
<keyword evidence="11" id="KW-1185">Reference proteome</keyword>
<evidence type="ECO:0000256" key="1">
    <source>
        <dbReference type="ARBA" id="ARBA00004496"/>
    </source>
</evidence>
<evidence type="ECO:0000259" key="9">
    <source>
        <dbReference type="PROSITE" id="PS50862"/>
    </source>
</evidence>
<keyword evidence="6 8" id="KW-0963">Cytoplasm</keyword>
<dbReference type="PROSITE" id="PS50862">
    <property type="entry name" value="AA_TRNA_LIGASE_II"/>
    <property type="match status" value="1"/>
</dbReference>
<evidence type="ECO:0000313" key="10">
    <source>
        <dbReference type="EMBL" id="MBP2019240.1"/>
    </source>
</evidence>
<reference evidence="10 11" key="1">
    <citation type="submission" date="2021-03" db="EMBL/GenBank/DDBJ databases">
        <title>Genomic Encyclopedia of Type Strains, Phase IV (KMG-IV): sequencing the most valuable type-strain genomes for metagenomic binning, comparative biology and taxonomic classification.</title>
        <authorList>
            <person name="Goeker M."/>
        </authorList>
    </citation>
    <scope>NUCLEOTIDE SEQUENCE [LARGE SCALE GENOMIC DNA]</scope>
    <source>
        <strain evidence="10 11">DSM 27138</strain>
    </source>
</reference>
<dbReference type="Pfam" id="PF13393">
    <property type="entry name" value="tRNA-synt_His"/>
    <property type="match status" value="1"/>
</dbReference>
<protein>
    <recommendedName>
        <fullName evidence="5 8">ATP phosphoribosyltransferase regulatory subunit</fullName>
    </recommendedName>
</protein>
<dbReference type="InterPro" id="IPR006195">
    <property type="entry name" value="aa-tRNA-synth_II"/>
</dbReference>
<dbReference type="PIRSF" id="PIRSF001549">
    <property type="entry name" value="His-tRNA_synth"/>
    <property type="match status" value="1"/>
</dbReference>
<dbReference type="GO" id="GO:0016757">
    <property type="term" value="F:glycosyltransferase activity"/>
    <property type="evidence" value="ECO:0007669"/>
    <property type="project" value="UniProtKB-KW"/>
</dbReference>
<feature type="domain" description="Aminoacyl-transfer RNA synthetases class-II family profile" evidence="9">
    <location>
        <begin position="35"/>
        <end position="336"/>
    </location>
</feature>
<dbReference type="PANTHER" id="PTHR43707">
    <property type="entry name" value="HISTIDYL-TRNA SYNTHETASE"/>
    <property type="match status" value="1"/>
</dbReference>
<dbReference type="InterPro" id="IPR041715">
    <property type="entry name" value="HisRS-like_core"/>
</dbReference>
<evidence type="ECO:0000256" key="6">
    <source>
        <dbReference type="ARBA" id="ARBA00022490"/>
    </source>
</evidence>
<evidence type="ECO:0000256" key="2">
    <source>
        <dbReference type="ARBA" id="ARBA00004667"/>
    </source>
</evidence>
<dbReference type="NCBIfam" id="TIGR00443">
    <property type="entry name" value="hisZ_biosyn_reg"/>
    <property type="match status" value="1"/>
</dbReference>
<gene>
    <name evidence="8" type="primary">hisZ</name>
    <name evidence="10" type="ORF">J2Z79_002665</name>
</gene>
<dbReference type="CDD" id="cd00773">
    <property type="entry name" value="HisRS-like_core"/>
    <property type="match status" value="1"/>
</dbReference>
<dbReference type="InterPro" id="IPR004516">
    <property type="entry name" value="HisRS/HisZ"/>
</dbReference>
<comment type="caution">
    <text evidence="10">The sequence shown here is derived from an EMBL/GenBank/DDBJ whole genome shotgun (WGS) entry which is preliminary data.</text>
</comment>
<comment type="miscellaneous">
    <text evidence="8">This function is generally fulfilled by the C-terminal part of HisG, which is missing in some bacteria such as this one.</text>
</comment>
<name>A0ABS4JUP4_9FIRM</name>
<keyword evidence="10" id="KW-0808">Transferase</keyword>
<dbReference type="Gene3D" id="3.30.930.10">
    <property type="entry name" value="Bira Bifunctional Protein, Domain 2"/>
    <property type="match status" value="1"/>
</dbReference>
<dbReference type="SUPFAM" id="SSF55681">
    <property type="entry name" value="Class II aaRS and biotin synthetases"/>
    <property type="match status" value="1"/>
</dbReference>
<comment type="subunit">
    <text evidence="4 8">Heteromultimer composed of HisG and HisZ subunits.</text>
</comment>